<evidence type="ECO:0000313" key="1">
    <source>
        <dbReference type="EMBL" id="MBC5644250.1"/>
    </source>
</evidence>
<evidence type="ECO:0000313" key="2">
    <source>
        <dbReference type="Proteomes" id="UP000644010"/>
    </source>
</evidence>
<accession>A0ABR7E3C9</accession>
<comment type="caution">
    <text evidence="1">The sequence shown here is derived from an EMBL/GenBank/DDBJ whole genome shotgun (WGS) entry which is preliminary data.</text>
</comment>
<gene>
    <name evidence="1" type="ORF">H8S77_15315</name>
</gene>
<dbReference type="EMBL" id="JACOOI010000016">
    <property type="protein sequence ID" value="MBC5644250.1"/>
    <property type="molecule type" value="Genomic_DNA"/>
</dbReference>
<dbReference type="Proteomes" id="UP000644010">
    <property type="component" value="Unassembled WGS sequence"/>
</dbReference>
<dbReference type="RefSeq" id="WP_186960152.1">
    <property type="nucleotide sequence ID" value="NZ_JACOOI010000016.1"/>
</dbReference>
<keyword evidence="2" id="KW-1185">Reference proteome</keyword>
<sequence>MRGDVYIDGIDIFSAYGANITDGLDSLFTFPAIKEPEANDWPEEDGLEVDLETIHLQATEVSLTFFADNPDDLIAKVSEPGYHTISVSDYGKEWSFRLSSQTSNKVIKEAGAFGLKFTIDHLDRSLTPVSYSPGTWVKDSGYYIDDINFNSFGVEVYGGLDEITKSPVVKQNLIRNDISVIDGQIYDTGTLVFNSMDVSLKCLFVASNMDNFWNCYNAFFARMIEPGEKMLYVEFTGITYPVYYKKSGNFKIRSSKNHVMIEFSLTLGFISFRIEGRQYILAAEDGALIITEDGLNYIDMNVYGGE</sequence>
<proteinExistence type="predicted"/>
<name>A0ABR7E3C9_9BACT</name>
<reference evidence="1 2" key="1">
    <citation type="submission" date="2020-08" db="EMBL/GenBank/DDBJ databases">
        <title>Genome public.</title>
        <authorList>
            <person name="Liu C."/>
            <person name="Sun Q."/>
        </authorList>
    </citation>
    <scope>NUCLEOTIDE SEQUENCE [LARGE SCALE GENOMIC DNA]</scope>
    <source>
        <strain evidence="1 2">BX2</strain>
    </source>
</reference>
<organism evidence="1 2">
    <name type="scientific">Parabacteroides segnis</name>
    <dbReference type="NCBI Taxonomy" id="2763058"/>
    <lineage>
        <taxon>Bacteria</taxon>
        <taxon>Pseudomonadati</taxon>
        <taxon>Bacteroidota</taxon>
        <taxon>Bacteroidia</taxon>
        <taxon>Bacteroidales</taxon>
        <taxon>Tannerellaceae</taxon>
        <taxon>Parabacteroides</taxon>
    </lineage>
</organism>
<protein>
    <submittedName>
        <fullName evidence="1">Uncharacterized protein</fullName>
    </submittedName>
</protein>